<comment type="similarity">
    <text evidence="3 8">Belongs to the peptidase M17 family.</text>
</comment>
<dbReference type="SUPFAM" id="SSF52949">
    <property type="entry name" value="Macro domain-like"/>
    <property type="match status" value="1"/>
</dbReference>
<dbReference type="InterPro" id="IPR023042">
    <property type="entry name" value="Peptidase_M17_leu_NH2_pept"/>
</dbReference>
<dbReference type="GO" id="GO:0030145">
    <property type="term" value="F:manganese ion binding"/>
    <property type="evidence" value="ECO:0007669"/>
    <property type="project" value="UniProtKB-UniRule"/>
</dbReference>
<gene>
    <name evidence="8 10" type="primary">pepA</name>
    <name evidence="10" type="ORF">GCM10011399_09390</name>
</gene>
<feature type="binding site" evidence="8">
    <location>
        <position position="357"/>
    </location>
    <ligand>
        <name>Mn(2+)</name>
        <dbReference type="ChEBI" id="CHEBI:29035"/>
        <label>2</label>
    </ligand>
</feature>
<evidence type="ECO:0000313" key="10">
    <source>
        <dbReference type="EMBL" id="GGF17789.1"/>
    </source>
</evidence>
<feature type="active site" evidence="8">
    <location>
        <position position="284"/>
    </location>
</feature>
<dbReference type="InterPro" id="IPR000819">
    <property type="entry name" value="Peptidase_M17_C"/>
</dbReference>
<comment type="function">
    <text evidence="7 8">Presumably involved in the processing and regular turnover of intracellular proteins. Catalyzes the removal of unsubstituted N-terminal amino acids from various peptides.</text>
</comment>
<comment type="caution">
    <text evidence="10">The sequence shown here is derived from an EMBL/GenBank/DDBJ whole genome shotgun (WGS) entry which is preliminary data.</text>
</comment>
<feature type="binding site" evidence="8">
    <location>
        <position position="277"/>
    </location>
    <ligand>
        <name>Mn(2+)</name>
        <dbReference type="ChEBI" id="CHEBI:29035"/>
        <label>2</label>
    </ligand>
</feature>
<keyword evidence="6 8" id="KW-0378">Hydrolase</keyword>
<dbReference type="NCBIfam" id="NF002073">
    <property type="entry name" value="PRK00913.1-2"/>
    <property type="match status" value="1"/>
</dbReference>
<feature type="binding site" evidence="8">
    <location>
        <position position="355"/>
    </location>
    <ligand>
        <name>Mn(2+)</name>
        <dbReference type="ChEBI" id="CHEBI:29035"/>
        <label>1</label>
    </ligand>
</feature>
<dbReference type="InterPro" id="IPR043472">
    <property type="entry name" value="Macro_dom-like"/>
</dbReference>
<dbReference type="Pfam" id="PF02789">
    <property type="entry name" value="Peptidase_M17_N"/>
    <property type="match status" value="1"/>
</dbReference>
<feature type="binding site" evidence="8">
    <location>
        <position position="296"/>
    </location>
    <ligand>
        <name>Mn(2+)</name>
        <dbReference type="ChEBI" id="CHEBI:29035"/>
        <label>2</label>
    </ligand>
</feature>
<feature type="binding site" evidence="8">
    <location>
        <position position="272"/>
    </location>
    <ligand>
        <name>Mn(2+)</name>
        <dbReference type="ChEBI" id="CHEBI:29035"/>
        <label>2</label>
    </ligand>
</feature>
<dbReference type="Gene3D" id="3.40.630.10">
    <property type="entry name" value="Zn peptidases"/>
    <property type="match status" value="1"/>
</dbReference>
<dbReference type="GO" id="GO:0006508">
    <property type="term" value="P:proteolysis"/>
    <property type="evidence" value="ECO:0007669"/>
    <property type="project" value="UniProtKB-KW"/>
</dbReference>
<dbReference type="PRINTS" id="PR00481">
    <property type="entry name" value="LAMNOPPTDASE"/>
</dbReference>
<evidence type="ECO:0000256" key="2">
    <source>
        <dbReference type="ARBA" id="ARBA00000967"/>
    </source>
</evidence>
<dbReference type="CDD" id="cd00433">
    <property type="entry name" value="Peptidase_M17"/>
    <property type="match status" value="1"/>
</dbReference>
<accession>A0A917B264</accession>
<evidence type="ECO:0000256" key="3">
    <source>
        <dbReference type="ARBA" id="ARBA00009528"/>
    </source>
</evidence>
<dbReference type="Proteomes" id="UP000598775">
    <property type="component" value="Unassembled WGS sequence"/>
</dbReference>
<evidence type="ECO:0000256" key="1">
    <source>
        <dbReference type="ARBA" id="ARBA00000135"/>
    </source>
</evidence>
<dbReference type="PANTHER" id="PTHR11963">
    <property type="entry name" value="LEUCINE AMINOPEPTIDASE-RELATED"/>
    <property type="match status" value="1"/>
</dbReference>
<comment type="catalytic activity">
    <reaction evidence="1 8">
        <text>Release of an N-terminal amino acid, Xaa-|-Yaa-, in which Xaa is preferably Leu, but may be other amino acids including Pro although not Arg or Lys, and Yaa may be Pro. Amino acid amides and methyl esters are also readily hydrolyzed, but rates on arylamides are exceedingly low.</text>
        <dbReference type="EC" id="3.4.11.1"/>
    </reaction>
</comment>
<organism evidence="10 11">
    <name type="scientific">Subtercola lobariae</name>
    <dbReference type="NCBI Taxonomy" id="1588641"/>
    <lineage>
        <taxon>Bacteria</taxon>
        <taxon>Bacillati</taxon>
        <taxon>Actinomycetota</taxon>
        <taxon>Actinomycetes</taxon>
        <taxon>Micrococcales</taxon>
        <taxon>Microbacteriaceae</taxon>
        <taxon>Subtercola</taxon>
    </lineage>
</organism>
<keyword evidence="8" id="KW-0963">Cytoplasm</keyword>
<keyword evidence="8" id="KW-0464">Manganese</keyword>
<dbReference type="InterPro" id="IPR008283">
    <property type="entry name" value="Peptidase_M17_N"/>
</dbReference>
<keyword evidence="8" id="KW-0479">Metal-binding</keyword>
<evidence type="ECO:0000256" key="5">
    <source>
        <dbReference type="ARBA" id="ARBA00022670"/>
    </source>
</evidence>
<evidence type="ECO:0000256" key="8">
    <source>
        <dbReference type="HAMAP-Rule" id="MF_00181"/>
    </source>
</evidence>
<comment type="cofactor">
    <cofactor evidence="8">
        <name>Mn(2+)</name>
        <dbReference type="ChEBI" id="CHEBI:29035"/>
    </cofactor>
    <text evidence="8">Binds 2 manganese ions per subunit.</text>
</comment>
<dbReference type="GO" id="GO:0070006">
    <property type="term" value="F:metalloaminopeptidase activity"/>
    <property type="evidence" value="ECO:0007669"/>
    <property type="project" value="InterPro"/>
</dbReference>
<dbReference type="PROSITE" id="PS00631">
    <property type="entry name" value="CYTOSOL_AP"/>
    <property type="match status" value="1"/>
</dbReference>
<evidence type="ECO:0000256" key="7">
    <source>
        <dbReference type="ARBA" id="ARBA00049972"/>
    </source>
</evidence>
<protein>
    <recommendedName>
        <fullName evidence="8">Probable cytosol aminopeptidase</fullName>
        <ecNumber evidence="8">3.4.11.1</ecNumber>
    </recommendedName>
    <alternativeName>
        <fullName evidence="8">Leucine aminopeptidase</fullName>
        <shortName evidence="8">LAP</shortName>
        <ecNumber evidence="8">3.4.11.10</ecNumber>
    </alternativeName>
    <alternativeName>
        <fullName evidence="8">Leucyl aminopeptidase</fullName>
    </alternativeName>
</protein>
<feature type="binding site" evidence="8">
    <location>
        <position position="357"/>
    </location>
    <ligand>
        <name>Mn(2+)</name>
        <dbReference type="ChEBI" id="CHEBI:29035"/>
        <label>1</label>
    </ligand>
</feature>
<name>A0A917B264_9MICO</name>
<dbReference type="GO" id="GO:0005737">
    <property type="term" value="C:cytoplasm"/>
    <property type="evidence" value="ECO:0007669"/>
    <property type="project" value="UniProtKB-SubCell"/>
</dbReference>
<feature type="binding site" evidence="8">
    <location>
        <position position="277"/>
    </location>
    <ligand>
        <name>Mn(2+)</name>
        <dbReference type="ChEBI" id="CHEBI:29035"/>
        <label>1</label>
    </ligand>
</feature>
<feature type="active site" evidence="8">
    <location>
        <position position="359"/>
    </location>
</feature>
<dbReference type="AlphaFoldDB" id="A0A917B264"/>
<dbReference type="SUPFAM" id="SSF53187">
    <property type="entry name" value="Zn-dependent exopeptidases"/>
    <property type="match status" value="1"/>
</dbReference>
<sequence>MPSPYKLIPSSFEFLPSRAGDAVVDVQVSADVPAGAEAVGRFVAPDAALPEGGLDWNAVARVGFEAKPGQTLLVPQNGAPILVLVGIGAEALTPATLRDAAASFARAAHSFASVALVLPEVAFSAAKAGQVVAEGVLLARYRYTELKPTSTHIDLKAVTIIAEGEADDHVQQVSAGVRRGVTLAAAAAVARDLANTPPSHLTATDFGDIAIALGAASGFGVEVFDKAQLIELGTGGLLGVNAGSTEEPRMVKLTYTPAAALPTTPHLVFVGKGIMYDSGGISLKPSDPMHLLMKMDMAGAAAVLGAMTALASLECPVTVTGYLMCTDNMPSGSAMKLGDVLTIHGGTTVEVKNTDAEGRLVLSDALVLATELDPDAIVDIATLTGAALMALGTHTAAVFGNDQPLVQQLTRASEETDESIWQLPLEHRYRPQLASDVADIANLGGKYAGATTAALFLNDFVAGIPWAHLDIAGTMQAEKDDSWRSQGATGFGARLLIELALDFAPAKPRA</sequence>
<dbReference type="EMBL" id="BMGP01000002">
    <property type="protein sequence ID" value="GGF17789.1"/>
    <property type="molecule type" value="Genomic_DNA"/>
</dbReference>
<dbReference type="RefSeq" id="WP_188674596.1">
    <property type="nucleotide sequence ID" value="NZ_BMGP01000002.1"/>
</dbReference>
<evidence type="ECO:0000259" key="9">
    <source>
        <dbReference type="PROSITE" id="PS00631"/>
    </source>
</evidence>
<dbReference type="PANTHER" id="PTHR11963:SF23">
    <property type="entry name" value="CYTOSOL AMINOPEPTIDASE"/>
    <property type="match status" value="1"/>
</dbReference>
<comment type="catalytic activity">
    <reaction evidence="2 8">
        <text>Release of an N-terminal amino acid, preferentially leucine, but not glutamic or aspartic acids.</text>
        <dbReference type="EC" id="3.4.11.10"/>
    </reaction>
</comment>
<evidence type="ECO:0000313" key="11">
    <source>
        <dbReference type="Proteomes" id="UP000598775"/>
    </source>
</evidence>
<dbReference type="Pfam" id="PF00883">
    <property type="entry name" value="Peptidase_M17"/>
    <property type="match status" value="1"/>
</dbReference>
<reference evidence="10 11" key="1">
    <citation type="journal article" date="2014" name="Int. J. Syst. Evol. Microbiol.">
        <title>Complete genome sequence of Corynebacterium casei LMG S-19264T (=DSM 44701T), isolated from a smear-ripened cheese.</title>
        <authorList>
            <consortium name="US DOE Joint Genome Institute (JGI-PGF)"/>
            <person name="Walter F."/>
            <person name="Albersmeier A."/>
            <person name="Kalinowski J."/>
            <person name="Ruckert C."/>
        </authorList>
    </citation>
    <scope>NUCLEOTIDE SEQUENCE [LARGE SCALE GENOMIC DNA]</scope>
    <source>
        <strain evidence="10 11">CGMCC 1.12976</strain>
    </source>
</reference>
<keyword evidence="4 8" id="KW-0031">Aminopeptidase</keyword>
<comment type="subcellular location">
    <subcellularLocation>
        <location evidence="8">Cytoplasm</location>
    </subcellularLocation>
</comment>
<keyword evidence="11" id="KW-1185">Reference proteome</keyword>
<proteinExistence type="inferred from homology"/>
<dbReference type="HAMAP" id="MF_00181">
    <property type="entry name" value="Cytosol_peptidase_M17"/>
    <property type="match status" value="1"/>
</dbReference>
<dbReference type="EC" id="3.4.11.10" evidence="8"/>
<dbReference type="EC" id="3.4.11.1" evidence="8"/>
<dbReference type="Gene3D" id="3.40.220.10">
    <property type="entry name" value="Leucine Aminopeptidase, subunit E, domain 1"/>
    <property type="match status" value="1"/>
</dbReference>
<feature type="domain" description="Cytosol aminopeptidase" evidence="9">
    <location>
        <begin position="353"/>
        <end position="360"/>
    </location>
</feature>
<evidence type="ECO:0000256" key="6">
    <source>
        <dbReference type="ARBA" id="ARBA00022801"/>
    </source>
</evidence>
<evidence type="ECO:0000256" key="4">
    <source>
        <dbReference type="ARBA" id="ARBA00022438"/>
    </source>
</evidence>
<keyword evidence="5 8" id="KW-0645">Protease</keyword>
<dbReference type="InterPro" id="IPR011356">
    <property type="entry name" value="Leucine_aapep/pepB"/>
</dbReference>